<comment type="similarity">
    <text evidence="4">Belongs to the metallo-dependent hydrolases superfamily. MTA/SAH deaminase family.</text>
</comment>
<dbReference type="RefSeq" id="WP_255229020.1">
    <property type="nucleotide sequence ID" value="NZ_JAJEKE010000023.1"/>
</dbReference>
<reference evidence="6 7" key="1">
    <citation type="submission" date="2021-10" db="EMBL/GenBank/DDBJ databases">
        <title>Lutispora strain m25 sp. nov., a thermophilic, non-spore-forming bacterium isolated from a lab-scale methanogenic bioreactor digesting anaerobic sludge.</title>
        <authorList>
            <person name="El Houari A."/>
            <person name="Mcdonald J."/>
        </authorList>
    </citation>
    <scope>NUCLEOTIDE SEQUENCE [LARGE SCALE GENOMIC DNA]</scope>
    <source>
        <strain evidence="7">m25</strain>
    </source>
</reference>
<dbReference type="Gene3D" id="3.20.20.140">
    <property type="entry name" value="Metal-dependent hydrolases"/>
    <property type="match status" value="1"/>
</dbReference>
<dbReference type="SUPFAM" id="SSF51556">
    <property type="entry name" value="Metallo-dependent hydrolases"/>
    <property type="match status" value="1"/>
</dbReference>
<comment type="catalytic activity">
    <reaction evidence="4">
        <text>S-adenosyl-L-homocysteine + H2O + H(+) = S-inosyl-L-homocysteine + NH4(+)</text>
        <dbReference type="Rhea" id="RHEA:20716"/>
        <dbReference type="ChEBI" id="CHEBI:15377"/>
        <dbReference type="ChEBI" id="CHEBI:15378"/>
        <dbReference type="ChEBI" id="CHEBI:28938"/>
        <dbReference type="ChEBI" id="CHEBI:57856"/>
        <dbReference type="ChEBI" id="CHEBI:57985"/>
        <dbReference type="EC" id="3.5.4.28"/>
    </reaction>
</comment>
<dbReference type="PANTHER" id="PTHR43794">
    <property type="entry name" value="AMINOHYDROLASE SSNA-RELATED"/>
    <property type="match status" value="1"/>
</dbReference>
<feature type="binding site" evidence="4">
    <location>
        <position position="306"/>
    </location>
    <ligand>
        <name>substrate</name>
    </ligand>
</feature>
<dbReference type="InterPro" id="IPR011059">
    <property type="entry name" value="Metal-dep_hydrolase_composite"/>
</dbReference>
<accession>A0ABT1NJM2</accession>
<dbReference type="HAMAP" id="MF_01281">
    <property type="entry name" value="MTA_SAH_deamin"/>
    <property type="match status" value="1"/>
</dbReference>
<dbReference type="Proteomes" id="UP001651880">
    <property type="component" value="Unassembled WGS sequence"/>
</dbReference>
<feature type="binding site" evidence="4">
    <location>
        <position position="64"/>
    </location>
    <ligand>
        <name>Zn(2+)</name>
        <dbReference type="ChEBI" id="CHEBI:29105"/>
    </ligand>
</feature>
<keyword evidence="3 4" id="KW-0862">Zinc</keyword>
<feature type="binding site" evidence="4">
    <location>
        <position position="306"/>
    </location>
    <ligand>
        <name>Zn(2+)</name>
        <dbReference type="ChEBI" id="CHEBI:29105"/>
    </ligand>
</feature>
<feature type="binding site" evidence="4">
    <location>
        <position position="91"/>
    </location>
    <ligand>
        <name>substrate</name>
    </ligand>
</feature>
<comment type="cofactor">
    <cofactor evidence="4">
        <name>Zn(2+)</name>
        <dbReference type="ChEBI" id="CHEBI:29105"/>
    </cofactor>
    <text evidence="4">Binds 1 zinc ion per subunit.</text>
</comment>
<dbReference type="PANTHER" id="PTHR43794:SF11">
    <property type="entry name" value="AMIDOHYDROLASE-RELATED DOMAIN-CONTAINING PROTEIN"/>
    <property type="match status" value="1"/>
</dbReference>
<feature type="binding site" evidence="4">
    <location>
        <position position="62"/>
    </location>
    <ligand>
        <name>Zn(2+)</name>
        <dbReference type="ChEBI" id="CHEBI:29105"/>
    </ligand>
</feature>
<comment type="caution">
    <text evidence="6">The sequence shown here is derived from an EMBL/GenBank/DDBJ whole genome shotgun (WGS) entry which is preliminary data.</text>
</comment>
<dbReference type="InterPro" id="IPR023512">
    <property type="entry name" value="Deaminase_MtaD/DadD"/>
</dbReference>
<evidence type="ECO:0000256" key="1">
    <source>
        <dbReference type="ARBA" id="ARBA00022723"/>
    </source>
</evidence>
<evidence type="ECO:0000256" key="2">
    <source>
        <dbReference type="ARBA" id="ARBA00022801"/>
    </source>
</evidence>
<evidence type="ECO:0000256" key="3">
    <source>
        <dbReference type="ARBA" id="ARBA00022833"/>
    </source>
</evidence>
<protein>
    <recommendedName>
        <fullName evidence="4">5-methylthioadenosine/S-adenosylhomocysteine deaminase</fullName>
        <shortName evidence="4">MTA/SAH deaminase</shortName>
        <ecNumber evidence="4">3.5.4.28</ecNumber>
        <ecNumber evidence="4">3.5.4.31</ecNumber>
    </recommendedName>
</protein>
<dbReference type="InterPro" id="IPR050287">
    <property type="entry name" value="MTA/SAH_deaminase"/>
</dbReference>
<evidence type="ECO:0000313" key="7">
    <source>
        <dbReference type="Proteomes" id="UP001651880"/>
    </source>
</evidence>
<evidence type="ECO:0000313" key="6">
    <source>
        <dbReference type="EMBL" id="MCQ1531475.1"/>
    </source>
</evidence>
<dbReference type="SUPFAM" id="SSF51338">
    <property type="entry name" value="Composite domain of metallo-dependent hydrolases"/>
    <property type="match status" value="1"/>
</dbReference>
<dbReference type="Pfam" id="PF01979">
    <property type="entry name" value="Amidohydro_1"/>
    <property type="match status" value="1"/>
</dbReference>
<comment type="catalytic activity">
    <reaction evidence="4">
        <text>S-methyl-5'-thioadenosine + H2O + H(+) = S-methyl-5'-thioinosine + NH4(+)</text>
        <dbReference type="Rhea" id="RHEA:25025"/>
        <dbReference type="ChEBI" id="CHEBI:15377"/>
        <dbReference type="ChEBI" id="CHEBI:15378"/>
        <dbReference type="ChEBI" id="CHEBI:17509"/>
        <dbReference type="ChEBI" id="CHEBI:28938"/>
        <dbReference type="ChEBI" id="CHEBI:48595"/>
        <dbReference type="EC" id="3.5.4.31"/>
    </reaction>
</comment>
<dbReference type="EC" id="3.5.4.31" evidence="4"/>
<dbReference type="Gene3D" id="2.30.40.10">
    <property type="entry name" value="Urease, subunit C, domain 1"/>
    <property type="match status" value="1"/>
</dbReference>
<sequence>MDTLLIKDGTIVTMNPKRDIFEGDILVADGRIQFMGHDPDIKADKEINAYGKVIIPGLIQSHVHLTQALFRGQGDDLELMDWLKKRIWPLEGAHDSESNYYSAKLGISELIKGATTTVVDMESVHHTDSAIDAIYEPGIRAITGKCMMDYGADVPSTMMERTEDSIEESLYLLNKWHMKDNGRIRYAFAPRFVVSCTEELLMRVRDLAGENNAMIHTHASENLGEIEFVMKDRGMRNISYLKKIGLTGSNLILAHCIWLDDDEMKILAETGTKVAHCPNSNLKLASGIAKIPEMMKMGINVSIGADGTPCNNNMDMFNEMRTAALIQKGRLLDSTVMPAETIFELATLGGAKAIGLEDEIGSLEIGKKADLAILDLDNIHTAPSMEVNLISRVVYSAKASDVITTIVDGKILMEDRMLKTLNEEEIKDNCNRLISRQISKSRIIKDSL</sequence>
<name>A0ABT1NJM2_9FIRM</name>
<organism evidence="6 7">
    <name type="scientific">Lutispora saccharofermentans</name>
    <dbReference type="NCBI Taxonomy" id="3024236"/>
    <lineage>
        <taxon>Bacteria</taxon>
        <taxon>Bacillati</taxon>
        <taxon>Bacillota</taxon>
        <taxon>Clostridia</taxon>
        <taxon>Lutisporales</taxon>
        <taxon>Lutisporaceae</taxon>
        <taxon>Lutispora</taxon>
    </lineage>
</organism>
<feature type="binding site" evidence="4">
    <location>
        <position position="218"/>
    </location>
    <ligand>
        <name>Zn(2+)</name>
        <dbReference type="ChEBI" id="CHEBI:29105"/>
    </ligand>
</feature>
<dbReference type="EMBL" id="JAJEKE010000023">
    <property type="protein sequence ID" value="MCQ1531475.1"/>
    <property type="molecule type" value="Genomic_DNA"/>
</dbReference>
<keyword evidence="7" id="KW-1185">Reference proteome</keyword>
<evidence type="ECO:0000256" key="4">
    <source>
        <dbReference type="HAMAP-Rule" id="MF_01281"/>
    </source>
</evidence>
<comment type="function">
    <text evidence="4">Catalyzes the deamination of 5-methylthioadenosine and S-adenosyl-L-homocysteine into 5-methylthioinosine and S-inosyl-L-homocysteine, respectively. Is also able to deaminate adenosine.</text>
</comment>
<proteinExistence type="inferred from homology"/>
<dbReference type="InterPro" id="IPR006680">
    <property type="entry name" value="Amidohydro-rel"/>
</dbReference>
<dbReference type="NCBIfam" id="NF005557">
    <property type="entry name" value="PRK07228.1"/>
    <property type="match status" value="1"/>
</dbReference>
<evidence type="ECO:0000259" key="5">
    <source>
        <dbReference type="Pfam" id="PF01979"/>
    </source>
</evidence>
<dbReference type="CDD" id="cd01298">
    <property type="entry name" value="ATZ_TRZ_like"/>
    <property type="match status" value="1"/>
</dbReference>
<gene>
    <name evidence="4" type="primary">mtaD</name>
    <name evidence="6" type="ORF">LJD61_18340</name>
</gene>
<keyword evidence="1 4" id="KW-0479">Metal-binding</keyword>
<dbReference type="EC" id="3.5.4.28" evidence="4"/>
<comment type="caution">
    <text evidence="4">Lacks conserved residue(s) required for the propagation of feature annotation.</text>
</comment>
<feature type="binding site" evidence="4">
    <location>
        <position position="221"/>
    </location>
    <ligand>
        <name>substrate</name>
    </ligand>
</feature>
<feature type="domain" description="Amidohydrolase-related" evidence="5">
    <location>
        <begin position="53"/>
        <end position="412"/>
    </location>
</feature>
<dbReference type="InterPro" id="IPR032466">
    <property type="entry name" value="Metal_Hydrolase"/>
</dbReference>
<feature type="binding site" evidence="4">
    <location>
        <position position="161"/>
    </location>
    <ligand>
        <name>substrate</name>
    </ligand>
</feature>
<keyword evidence="2 4" id="KW-0378">Hydrolase</keyword>